<gene>
    <name evidence="4" type="ORF">CNMCM8927_000878</name>
</gene>
<evidence type="ECO:0000313" key="4">
    <source>
        <dbReference type="EMBL" id="KAF4201964.1"/>
    </source>
</evidence>
<name>A0AAN5YIF3_ASPLE</name>
<dbReference type="PANTHER" id="PTHR45527:SF1">
    <property type="entry name" value="FATTY ACID SYNTHASE"/>
    <property type="match status" value="1"/>
</dbReference>
<dbReference type="GO" id="GO:0043041">
    <property type="term" value="P:amino acid activation for nonribosomal peptide biosynthetic process"/>
    <property type="evidence" value="ECO:0007669"/>
    <property type="project" value="TreeGrafter"/>
</dbReference>
<proteinExistence type="predicted"/>
<evidence type="ECO:0000256" key="2">
    <source>
        <dbReference type="ARBA" id="ARBA00022553"/>
    </source>
</evidence>
<evidence type="ECO:0000256" key="1">
    <source>
        <dbReference type="ARBA" id="ARBA00022450"/>
    </source>
</evidence>
<sequence length="261" mass="28117">MFDFLGSSSRALQFASCMFEVSIADFLRTLLTGGCVCVPAEHELKDDLAEVIRRLRANRMDVTPSVLRLLSPENIPDIKSITVSGEPLARKNVEWWTRNVQLINCYDTAECPYCVTVSQVLSLVQSDLLNIGRALGSIRWVGDPGNHRKLDPIGAVGTWLTSEHMSAGAAPHLNITVKSSTTTVRVVAAIPVIYAAMANLEGFESPESTALLASGSSEAAPGALDSNIATKSKENNNLGVEQLEYLDALSSPLQYPQSPTA</sequence>
<dbReference type="GO" id="GO:0005737">
    <property type="term" value="C:cytoplasm"/>
    <property type="evidence" value="ECO:0007669"/>
    <property type="project" value="TreeGrafter"/>
</dbReference>
<dbReference type="InterPro" id="IPR000873">
    <property type="entry name" value="AMP-dep_synth/lig_dom"/>
</dbReference>
<dbReference type="InterPro" id="IPR042099">
    <property type="entry name" value="ANL_N_sf"/>
</dbReference>
<keyword evidence="2" id="KW-0597">Phosphoprotein</keyword>
<keyword evidence="1" id="KW-0596">Phosphopantetheine</keyword>
<dbReference type="Proteomes" id="UP000649114">
    <property type="component" value="Unassembled WGS sequence"/>
</dbReference>
<comment type="caution">
    <text evidence="4">The sequence shown here is derived from an EMBL/GenBank/DDBJ whole genome shotgun (WGS) entry which is preliminary data.</text>
</comment>
<dbReference type="GO" id="GO:0044550">
    <property type="term" value="P:secondary metabolite biosynthetic process"/>
    <property type="evidence" value="ECO:0007669"/>
    <property type="project" value="TreeGrafter"/>
</dbReference>
<reference evidence="4" key="2">
    <citation type="submission" date="2020-04" db="EMBL/GenBank/DDBJ databases">
        <authorList>
            <person name="Santos R.A.C."/>
            <person name="Steenwyk J.L."/>
            <person name="Rivero-Menendez O."/>
            <person name="Mead M.E."/>
            <person name="Silva L.P."/>
            <person name="Bastos R.W."/>
            <person name="Alastruey-Izquierdo A."/>
            <person name="Goldman G.H."/>
            <person name="Rokas A."/>
        </authorList>
    </citation>
    <scope>NUCLEOTIDE SEQUENCE</scope>
    <source>
        <strain evidence="4">CNM-CM8927</strain>
    </source>
</reference>
<dbReference type="AlphaFoldDB" id="A0AAN5YIF3"/>
<protein>
    <recommendedName>
        <fullName evidence="3">AMP-dependent synthetase/ligase domain-containing protein</fullName>
    </recommendedName>
</protein>
<dbReference type="PANTHER" id="PTHR45527">
    <property type="entry name" value="NONRIBOSOMAL PEPTIDE SYNTHETASE"/>
    <property type="match status" value="1"/>
</dbReference>
<dbReference type="SUPFAM" id="SSF56801">
    <property type="entry name" value="Acetyl-CoA synthetase-like"/>
    <property type="match status" value="1"/>
</dbReference>
<evidence type="ECO:0000259" key="3">
    <source>
        <dbReference type="Pfam" id="PF00501"/>
    </source>
</evidence>
<feature type="domain" description="AMP-dependent synthetase/ligase" evidence="3">
    <location>
        <begin position="7"/>
        <end position="135"/>
    </location>
</feature>
<accession>A0AAN5YIF3</accession>
<organism evidence="4 5">
    <name type="scientific">Aspergillus lentulus</name>
    <dbReference type="NCBI Taxonomy" id="293939"/>
    <lineage>
        <taxon>Eukaryota</taxon>
        <taxon>Fungi</taxon>
        <taxon>Dikarya</taxon>
        <taxon>Ascomycota</taxon>
        <taxon>Pezizomycotina</taxon>
        <taxon>Eurotiomycetes</taxon>
        <taxon>Eurotiomycetidae</taxon>
        <taxon>Eurotiales</taxon>
        <taxon>Aspergillaceae</taxon>
        <taxon>Aspergillus</taxon>
        <taxon>Aspergillus subgen. Fumigati</taxon>
    </lineage>
</organism>
<evidence type="ECO:0000313" key="5">
    <source>
        <dbReference type="Proteomes" id="UP000649114"/>
    </source>
</evidence>
<dbReference type="GO" id="GO:0031177">
    <property type="term" value="F:phosphopantetheine binding"/>
    <property type="evidence" value="ECO:0007669"/>
    <property type="project" value="TreeGrafter"/>
</dbReference>
<dbReference type="Pfam" id="PF00501">
    <property type="entry name" value="AMP-binding"/>
    <property type="match status" value="1"/>
</dbReference>
<reference evidence="4" key="1">
    <citation type="journal article" date="2020" name="bioRxiv">
        <title>Genomic and phenotypic heterogeneity of clinical isolates of the human pathogens Aspergillus fumigatus, Aspergillus lentulus and Aspergillus fumigatiaffinis.</title>
        <authorList>
            <person name="dos Santos R.A.C."/>
            <person name="Steenwyk J.L."/>
            <person name="Rivero-Menendez O."/>
            <person name="Mead M.E."/>
            <person name="Silva L.P."/>
            <person name="Bastos R.W."/>
            <person name="Alastruey-Izquierdo A."/>
            <person name="Goldman G.H."/>
            <person name="Rokas A."/>
        </authorList>
    </citation>
    <scope>NUCLEOTIDE SEQUENCE</scope>
    <source>
        <strain evidence="4">CNM-CM8927</strain>
    </source>
</reference>
<dbReference type="EMBL" id="JAAAPU010000121">
    <property type="protein sequence ID" value="KAF4201964.1"/>
    <property type="molecule type" value="Genomic_DNA"/>
</dbReference>
<dbReference type="Gene3D" id="3.40.50.12780">
    <property type="entry name" value="N-terminal domain of ligase-like"/>
    <property type="match status" value="1"/>
</dbReference>